<sequence>MRKKDETKRIKILDATAAIILREGAAAVSTTKVAREVGIAQSNVYLYFQNKDELLQSVYEREMIQVKEAPEMEQLLDLSLSIEERINHYFSSLYHYALANPESLTLIEQIKFLQHGDEKRLDESTYRPVEELLTAGVSAGIVEDLPVDLYMTAIFSTLHHHAKNIKAGKYPESAYPYQKIHVLLWAIIQKK</sequence>
<dbReference type="RefSeq" id="WP_067391598.1">
    <property type="nucleotide sequence ID" value="NZ_JXKH01000001.1"/>
</dbReference>
<dbReference type="InterPro" id="IPR001647">
    <property type="entry name" value="HTH_TetR"/>
</dbReference>
<dbReference type="GO" id="GO:0003700">
    <property type="term" value="F:DNA-binding transcription factor activity"/>
    <property type="evidence" value="ECO:0007669"/>
    <property type="project" value="TreeGrafter"/>
</dbReference>
<dbReference type="PANTHER" id="PTHR30055">
    <property type="entry name" value="HTH-TYPE TRANSCRIPTIONAL REGULATOR RUTR"/>
    <property type="match status" value="1"/>
</dbReference>
<evidence type="ECO:0000313" key="4">
    <source>
        <dbReference type="EMBL" id="OJG19937.1"/>
    </source>
</evidence>
<evidence type="ECO:0000256" key="2">
    <source>
        <dbReference type="PROSITE-ProRule" id="PRU00335"/>
    </source>
</evidence>
<dbReference type="Proteomes" id="UP000181884">
    <property type="component" value="Unassembled WGS sequence"/>
</dbReference>
<dbReference type="PRINTS" id="PR00455">
    <property type="entry name" value="HTHTETR"/>
</dbReference>
<dbReference type="STRING" id="214095.RU97_GL000170"/>
<dbReference type="Pfam" id="PF00440">
    <property type="entry name" value="TetR_N"/>
    <property type="match status" value="1"/>
</dbReference>
<gene>
    <name evidence="4" type="ORF">RU97_GL000170</name>
</gene>
<dbReference type="AlphaFoldDB" id="A0A1L8RJK0"/>
<dbReference type="InterPro" id="IPR009057">
    <property type="entry name" value="Homeodomain-like_sf"/>
</dbReference>
<dbReference type="InterPro" id="IPR050109">
    <property type="entry name" value="HTH-type_TetR-like_transc_reg"/>
</dbReference>
<dbReference type="EMBL" id="JXKH01000001">
    <property type="protein sequence ID" value="OJG19937.1"/>
    <property type="molecule type" value="Genomic_DNA"/>
</dbReference>
<dbReference type="PROSITE" id="PS50977">
    <property type="entry name" value="HTH_TETR_2"/>
    <property type="match status" value="1"/>
</dbReference>
<proteinExistence type="predicted"/>
<feature type="DNA-binding region" description="H-T-H motif" evidence="2">
    <location>
        <begin position="29"/>
        <end position="48"/>
    </location>
</feature>
<dbReference type="PANTHER" id="PTHR30055:SF207">
    <property type="entry name" value="HTH-TYPE TRANSCRIPTIONAL REPRESSOR FATR"/>
    <property type="match status" value="1"/>
</dbReference>
<comment type="caution">
    <text evidence="4">The sequence shown here is derived from an EMBL/GenBank/DDBJ whole genome shotgun (WGS) entry which is preliminary data.</text>
</comment>
<feature type="domain" description="HTH tetR-type" evidence="3">
    <location>
        <begin position="6"/>
        <end position="66"/>
    </location>
</feature>
<keyword evidence="1 2" id="KW-0238">DNA-binding</keyword>
<evidence type="ECO:0000256" key="1">
    <source>
        <dbReference type="ARBA" id="ARBA00023125"/>
    </source>
</evidence>
<reference evidence="4 5" key="1">
    <citation type="submission" date="2014-12" db="EMBL/GenBank/DDBJ databases">
        <title>Draft genome sequences of 29 type strains of Enterococci.</title>
        <authorList>
            <person name="Zhong Z."/>
            <person name="Sun Z."/>
            <person name="Liu W."/>
            <person name="Zhang W."/>
            <person name="Zhang H."/>
        </authorList>
    </citation>
    <scope>NUCLEOTIDE SEQUENCE [LARGE SCALE GENOMIC DNA]</scope>
    <source>
        <strain evidence="4 5">DSM 17029</strain>
    </source>
</reference>
<organism evidence="4 5">
    <name type="scientific">Enterococcus canis</name>
    <dbReference type="NCBI Taxonomy" id="214095"/>
    <lineage>
        <taxon>Bacteria</taxon>
        <taxon>Bacillati</taxon>
        <taxon>Bacillota</taxon>
        <taxon>Bacilli</taxon>
        <taxon>Lactobacillales</taxon>
        <taxon>Enterococcaceae</taxon>
        <taxon>Enterococcus</taxon>
    </lineage>
</organism>
<dbReference type="SUPFAM" id="SSF46689">
    <property type="entry name" value="Homeodomain-like"/>
    <property type="match status" value="1"/>
</dbReference>
<dbReference type="GO" id="GO:0000976">
    <property type="term" value="F:transcription cis-regulatory region binding"/>
    <property type="evidence" value="ECO:0007669"/>
    <property type="project" value="TreeGrafter"/>
</dbReference>
<name>A0A1L8RJK0_9ENTE</name>
<protein>
    <recommendedName>
        <fullName evidence="3">HTH tetR-type domain-containing protein</fullName>
    </recommendedName>
</protein>
<keyword evidence="5" id="KW-1185">Reference proteome</keyword>
<evidence type="ECO:0000259" key="3">
    <source>
        <dbReference type="PROSITE" id="PS50977"/>
    </source>
</evidence>
<accession>A0A1L8RJK0</accession>
<evidence type="ECO:0000313" key="5">
    <source>
        <dbReference type="Proteomes" id="UP000181884"/>
    </source>
</evidence>
<dbReference type="Gene3D" id="1.10.357.10">
    <property type="entry name" value="Tetracycline Repressor, domain 2"/>
    <property type="match status" value="1"/>
</dbReference>